<sequence>MKKKFTIEHFQQSLIVATLCSLIFFLFESSKNINWVLMAIMFVIFFFIIFFFRSFYSYFSEAQHKIIKRKNKFN</sequence>
<keyword evidence="1" id="KW-1133">Transmembrane helix</keyword>
<accession>A0A3N0C1Q6</accession>
<proteinExistence type="predicted"/>
<protein>
    <submittedName>
        <fullName evidence="2">Uncharacterized protein</fullName>
    </submittedName>
</protein>
<comment type="caution">
    <text evidence="2">The sequence shown here is derived from an EMBL/GenBank/DDBJ whole genome shotgun (WGS) entry which is preliminary data.</text>
</comment>
<keyword evidence="3" id="KW-1185">Reference proteome</keyword>
<gene>
    <name evidence="2" type="ORF">D7004_03115</name>
</gene>
<evidence type="ECO:0000313" key="2">
    <source>
        <dbReference type="EMBL" id="RNL55761.1"/>
    </source>
</evidence>
<organism evidence="2 3">
    <name type="scientific">Pedobacter jejuensis</name>
    <dbReference type="NCBI Taxonomy" id="1268550"/>
    <lineage>
        <taxon>Bacteria</taxon>
        <taxon>Pseudomonadati</taxon>
        <taxon>Bacteroidota</taxon>
        <taxon>Sphingobacteriia</taxon>
        <taxon>Sphingobacteriales</taxon>
        <taxon>Sphingobacteriaceae</taxon>
        <taxon>Pedobacter</taxon>
    </lineage>
</organism>
<reference evidence="2 3" key="1">
    <citation type="submission" date="2018-10" db="EMBL/GenBank/DDBJ databases">
        <title>Genome sequencing of Pedobacter jejuensis TNB23.</title>
        <authorList>
            <person name="Cho Y.-J."/>
            <person name="Cho A."/>
            <person name="Kim O.-S."/>
        </authorList>
    </citation>
    <scope>NUCLEOTIDE SEQUENCE [LARGE SCALE GENOMIC DNA]</scope>
    <source>
        <strain evidence="2 3">TNB23</strain>
    </source>
</reference>
<keyword evidence="1" id="KW-0812">Transmembrane</keyword>
<feature type="transmembrane region" description="Helical" evidence="1">
    <location>
        <begin position="35"/>
        <end position="59"/>
    </location>
</feature>
<evidence type="ECO:0000256" key="1">
    <source>
        <dbReference type="SAM" id="Phobius"/>
    </source>
</evidence>
<feature type="transmembrane region" description="Helical" evidence="1">
    <location>
        <begin position="12"/>
        <end position="29"/>
    </location>
</feature>
<dbReference type="Proteomes" id="UP000274046">
    <property type="component" value="Unassembled WGS sequence"/>
</dbReference>
<keyword evidence="1" id="KW-0472">Membrane</keyword>
<dbReference type="EMBL" id="RBEE01000004">
    <property type="protein sequence ID" value="RNL55761.1"/>
    <property type="molecule type" value="Genomic_DNA"/>
</dbReference>
<evidence type="ECO:0000313" key="3">
    <source>
        <dbReference type="Proteomes" id="UP000274046"/>
    </source>
</evidence>
<dbReference type="AlphaFoldDB" id="A0A3N0C1Q6"/>
<name>A0A3N0C1Q6_9SPHI</name>